<keyword evidence="3" id="KW-0804">Transcription</keyword>
<dbReference type="RefSeq" id="WP_101474571.1">
    <property type="nucleotide sequence ID" value="NZ_CP060637.1"/>
</dbReference>
<dbReference type="PANTHER" id="PTHR43537:SF24">
    <property type="entry name" value="GLUCONATE OPERON TRANSCRIPTIONAL REPRESSOR"/>
    <property type="match status" value="1"/>
</dbReference>
<proteinExistence type="predicted"/>
<protein>
    <submittedName>
        <fullName evidence="5">GntR family transcriptional regulator</fullName>
    </submittedName>
</protein>
<keyword evidence="1" id="KW-0805">Transcription regulation</keyword>
<dbReference type="InterPro" id="IPR011711">
    <property type="entry name" value="GntR_C"/>
</dbReference>
<dbReference type="KEGG" id="fho:H9Q81_08780"/>
<evidence type="ECO:0000256" key="3">
    <source>
        <dbReference type="ARBA" id="ARBA00023163"/>
    </source>
</evidence>
<dbReference type="EMBL" id="CP060637">
    <property type="protein sequence ID" value="QNM15022.1"/>
    <property type="molecule type" value="Genomic_DNA"/>
</dbReference>
<feature type="domain" description="HTH gntR-type" evidence="4">
    <location>
        <begin position="11"/>
        <end position="77"/>
    </location>
</feature>
<dbReference type="Gene3D" id="1.10.10.10">
    <property type="entry name" value="Winged helix-like DNA-binding domain superfamily/Winged helix DNA-binding domain"/>
    <property type="match status" value="1"/>
</dbReference>
<dbReference type="InterPro" id="IPR008920">
    <property type="entry name" value="TF_FadR/GntR_C"/>
</dbReference>
<sequence length="226" mass="27174">MLKIYDDVMGKTNLTFAYNILKQNILRLDLKPGQELKEPELQTKLRMSRTPIREAMILLKHEGLVETLHSGTCVSKIDRQRFKDGRMMRICLETRMMELACEEFPDEYLKRLEEIVERQEYILDTTRDYIEFHNLDIDFHKAIFEGVDYGNLFHMAYNGFYDYLRVRQLNSSSKIRDTFVLDGHKKLYEIIKTKNVDLIHEVLEEHFSRLDPKLNHFIEEYPHYFK</sequence>
<evidence type="ECO:0000259" key="4">
    <source>
        <dbReference type="PROSITE" id="PS50949"/>
    </source>
</evidence>
<dbReference type="Proteomes" id="UP000515913">
    <property type="component" value="Chromosome"/>
</dbReference>
<name>A0A7G9GW40_9FUSO</name>
<evidence type="ECO:0000313" key="5">
    <source>
        <dbReference type="EMBL" id="QNM15022.1"/>
    </source>
</evidence>
<evidence type="ECO:0000256" key="2">
    <source>
        <dbReference type="ARBA" id="ARBA00023125"/>
    </source>
</evidence>
<dbReference type="SMART" id="SM00345">
    <property type="entry name" value="HTH_GNTR"/>
    <property type="match status" value="1"/>
</dbReference>
<dbReference type="PROSITE" id="PS50949">
    <property type="entry name" value="HTH_GNTR"/>
    <property type="match status" value="1"/>
</dbReference>
<keyword evidence="2" id="KW-0238">DNA-binding</keyword>
<dbReference type="SUPFAM" id="SSF46785">
    <property type="entry name" value="Winged helix' DNA-binding domain"/>
    <property type="match status" value="1"/>
</dbReference>
<dbReference type="SMART" id="SM00895">
    <property type="entry name" value="FCD"/>
    <property type="match status" value="1"/>
</dbReference>
<dbReference type="InterPro" id="IPR036388">
    <property type="entry name" value="WH-like_DNA-bd_sf"/>
</dbReference>
<dbReference type="GO" id="GO:0003700">
    <property type="term" value="F:DNA-binding transcription factor activity"/>
    <property type="evidence" value="ECO:0007669"/>
    <property type="project" value="InterPro"/>
</dbReference>
<dbReference type="AlphaFoldDB" id="A0A7G9GW40"/>
<dbReference type="PANTHER" id="PTHR43537">
    <property type="entry name" value="TRANSCRIPTIONAL REGULATOR, GNTR FAMILY"/>
    <property type="match status" value="1"/>
</dbReference>
<dbReference type="InterPro" id="IPR000524">
    <property type="entry name" value="Tscrpt_reg_HTH_GntR"/>
</dbReference>
<gene>
    <name evidence="5" type="ORF">H9Q81_08780</name>
</gene>
<evidence type="ECO:0000256" key="1">
    <source>
        <dbReference type="ARBA" id="ARBA00023015"/>
    </source>
</evidence>
<dbReference type="SUPFAM" id="SSF48008">
    <property type="entry name" value="GntR ligand-binding domain-like"/>
    <property type="match status" value="1"/>
</dbReference>
<reference evidence="5 6" key="1">
    <citation type="submission" date="2020-08" db="EMBL/GenBank/DDBJ databases">
        <authorList>
            <person name="Liu C."/>
            <person name="Sun Q."/>
        </authorList>
    </citation>
    <scope>NUCLEOTIDE SEQUENCE [LARGE SCALE GENOMIC DNA]</scope>
    <source>
        <strain evidence="5 6">NSJ-57</strain>
    </source>
</reference>
<dbReference type="Gene3D" id="1.20.120.530">
    <property type="entry name" value="GntR ligand-binding domain-like"/>
    <property type="match status" value="1"/>
</dbReference>
<evidence type="ECO:0000313" key="6">
    <source>
        <dbReference type="Proteomes" id="UP000515913"/>
    </source>
</evidence>
<keyword evidence="6" id="KW-1185">Reference proteome</keyword>
<organism evidence="5 6">
    <name type="scientific">Fusobacterium hominis</name>
    <dbReference type="NCBI Taxonomy" id="2764326"/>
    <lineage>
        <taxon>Bacteria</taxon>
        <taxon>Fusobacteriati</taxon>
        <taxon>Fusobacteriota</taxon>
        <taxon>Fusobacteriia</taxon>
        <taxon>Fusobacteriales</taxon>
        <taxon>Fusobacteriaceae</taxon>
        <taxon>Fusobacterium</taxon>
    </lineage>
</organism>
<accession>A0A7G9GW40</accession>
<dbReference type="InterPro" id="IPR036390">
    <property type="entry name" value="WH_DNA-bd_sf"/>
</dbReference>
<dbReference type="GO" id="GO:0003677">
    <property type="term" value="F:DNA binding"/>
    <property type="evidence" value="ECO:0007669"/>
    <property type="project" value="UniProtKB-KW"/>
</dbReference>
<dbReference type="Pfam" id="PF07729">
    <property type="entry name" value="FCD"/>
    <property type="match status" value="1"/>
</dbReference>
<dbReference type="Pfam" id="PF00392">
    <property type="entry name" value="GntR"/>
    <property type="match status" value="1"/>
</dbReference>